<proteinExistence type="predicted"/>
<keyword evidence="4" id="KW-1185">Reference proteome</keyword>
<organism evidence="3 4">
    <name type="scientific">Algimonas arctica</name>
    <dbReference type="NCBI Taxonomy" id="1479486"/>
    <lineage>
        <taxon>Bacteria</taxon>
        <taxon>Pseudomonadati</taxon>
        <taxon>Pseudomonadota</taxon>
        <taxon>Alphaproteobacteria</taxon>
        <taxon>Maricaulales</taxon>
        <taxon>Robiginitomaculaceae</taxon>
        <taxon>Algimonas</taxon>
    </lineage>
</organism>
<accession>A0A8J3CPY8</accession>
<dbReference type="Gene3D" id="3.30.1370.110">
    <property type="match status" value="1"/>
</dbReference>
<reference evidence="3" key="2">
    <citation type="submission" date="2020-09" db="EMBL/GenBank/DDBJ databases">
        <authorList>
            <person name="Sun Q."/>
            <person name="Kim S."/>
        </authorList>
    </citation>
    <scope>NUCLEOTIDE SEQUENCE</scope>
    <source>
        <strain evidence="3">KCTC 32513</strain>
    </source>
</reference>
<dbReference type="SUPFAM" id="SSF160443">
    <property type="entry name" value="SMR domain-like"/>
    <property type="match status" value="1"/>
</dbReference>
<dbReference type="PANTHER" id="PTHR35562:SF2">
    <property type="entry name" value="DNA ENDONUCLEASE SMRA-RELATED"/>
    <property type="match status" value="1"/>
</dbReference>
<comment type="caution">
    <text evidence="3">The sequence shown here is derived from an EMBL/GenBank/DDBJ whole genome shotgun (WGS) entry which is preliminary data.</text>
</comment>
<evidence type="ECO:0000256" key="1">
    <source>
        <dbReference type="SAM" id="MobiDB-lite"/>
    </source>
</evidence>
<feature type="domain" description="Smr" evidence="2">
    <location>
        <begin position="88"/>
        <end position="169"/>
    </location>
</feature>
<feature type="compositionally biased region" description="Basic residues" evidence="1">
    <location>
        <begin position="26"/>
        <end position="35"/>
    </location>
</feature>
<name>A0A8J3CPY8_9PROT</name>
<gene>
    <name evidence="3" type="ORF">GCM10009069_08860</name>
</gene>
<dbReference type="PANTHER" id="PTHR35562">
    <property type="entry name" value="DNA ENDONUCLEASE SMRA-RELATED"/>
    <property type="match status" value="1"/>
</dbReference>
<dbReference type="AlphaFoldDB" id="A0A8J3CPY8"/>
<dbReference type="RefSeq" id="WP_189495854.1">
    <property type="nucleotide sequence ID" value="NZ_BMZH01000003.1"/>
</dbReference>
<dbReference type="InterPro" id="IPR002625">
    <property type="entry name" value="Smr_dom"/>
</dbReference>
<feature type="region of interest" description="Disordered" evidence="1">
    <location>
        <begin position="22"/>
        <end position="45"/>
    </location>
</feature>
<dbReference type="InterPro" id="IPR036063">
    <property type="entry name" value="Smr_dom_sf"/>
</dbReference>
<evidence type="ECO:0000259" key="2">
    <source>
        <dbReference type="PROSITE" id="PS50828"/>
    </source>
</evidence>
<protein>
    <submittedName>
        <fullName evidence="3">DNA mismatch repair protein MutS</fullName>
    </submittedName>
</protein>
<dbReference type="PROSITE" id="PS50828">
    <property type="entry name" value="SMR"/>
    <property type="match status" value="1"/>
</dbReference>
<evidence type="ECO:0000313" key="4">
    <source>
        <dbReference type="Proteomes" id="UP000634004"/>
    </source>
</evidence>
<dbReference type="EMBL" id="BMZH01000003">
    <property type="protein sequence ID" value="GHA88135.1"/>
    <property type="molecule type" value="Genomic_DNA"/>
</dbReference>
<evidence type="ECO:0000313" key="3">
    <source>
        <dbReference type="EMBL" id="GHA88135.1"/>
    </source>
</evidence>
<dbReference type="Pfam" id="PF01713">
    <property type="entry name" value="Smr"/>
    <property type="match status" value="1"/>
</dbReference>
<dbReference type="Proteomes" id="UP000634004">
    <property type="component" value="Unassembled WGS sequence"/>
</dbReference>
<sequence>MTRGHSSRPLDPSERLVWNRVARTVSPRRRPHGKGAAKPGPSASREDFAAMMRLPPLKITRVALPTGPVPHSVNKGVRKGRVEIDTRIDLHGMTQAQAKKALSTTLMRAAKRGERCLLVITGKGPRLDGVLRTQLPGWLAGPTLRPLIATYAQAHAKHGGAGAWYVFLRV</sequence>
<reference evidence="3" key="1">
    <citation type="journal article" date="2014" name="Int. J. Syst. Evol. Microbiol.">
        <title>Complete genome sequence of Corynebacterium casei LMG S-19264T (=DSM 44701T), isolated from a smear-ripened cheese.</title>
        <authorList>
            <consortium name="US DOE Joint Genome Institute (JGI-PGF)"/>
            <person name="Walter F."/>
            <person name="Albersmeier A."/>
            <person name="Kalinowski J."/>
            <person name="Ruckert C."/>
        </authorList>
    </citation>
    <scope>NUCLEOTIDE SEQUENCE</scope>
    <source>
        <strain evidence="3">KCTC 32513</strain>
    </source>
</reference>